<evidence type="ECO:0000313" key="2">
    <source>
        <dbReference type="Proteomes" id="UP000230580"/>
    </source>
</evidence>
<evidence type="ECO:0000313" key="1">
    <source>
        <dbReference type="EMBL" id="PJC34299.1"/>
    </source>
</evidence>
<proteinExistence type="predicted"/>
<dbReference type="Pfam" id="PF21344">
    <property type="entry name" value="Zn_ribbon_LysW"/>
    <property type="match status" value="1"/>
</dbReference>
<dbReference type="CDD" id="cd13946">
    <property type="entry name" value="LysW"/>
    <property type="match status" value="1"/>
</dbReference>
<dbReference type="InterPro" id="IPR005906">
    <property type="entry name" value="LysW"/>
</dbReference>
<comment type="caution">
    <text evidence="1">The sequence shown here is derived from an EMBL/GenBank/DDBJ whole genome shotgun (WGS) entry which is preliminary data.</text>
</comment>
<reference evidence="2" key="1">
    <citation type="submission" date="2017-09" db="EMBL/GenBank/DDBJ databases">
        <title>Depth-based differentiation of microbial function through sediment-hosted aquifers and enrichment of novel symbionts in the deep terrestrial subsurface.</title>
        <authorList>
            <person name="Probst A.J."/>
            <person name="Ladd B."/>
            <person name="Jarett J.K."/>
            <person name="Geller-Mcgrath D.E."/>
            <person name="Sieber C.M.K."/>
            <person name="Emerson J.B."/>
            <person name="Anantharaman K."/>
            <person name="Thomas B.C."/>
            <person name="Malmstrom R."/>
            <person name="Stieglmeier M."/>
            <person name="Klingl A."/>
            <person name="Woyke T."/>
            <person name="Ryan C.M."/>
            <person name="Banfield J.F."/>
        </authorList>
    </citation>
    <scope>NUCLEOTIDE SEQUENCE [LARGE SCALE GENOMIC DNA]</scope>
</reference>
<dbReference type="Gene3D" id="2.20.28.160">
    <property type="match status" value="1"/>
</dbReference>
<name>A0A2M8F4S1_9BACT</name>
<accession>A0A2M8F4S1</accession>
<dbReference type="AlphaFoldDB" id="A0A2M8F4S1"/>
<gene>
    <name evidence="1" type="ORF">CO048_00890</name>
</gene>
<dbReference type="PANTHER" id="PTHR40393:SF1">
    <property type="entry name" value="LYSINE BIOSYNTHESIS PROTEIN-RELATED"/>
    <property type="match status" value="1"/>
</dbReference>
<sequence length="57" mass="6281">MKSTCPVCDAQVTLPKNTEESEIISCSDCHTRLVVSSLKDNNATLQEAPKVEEDWGE</sequence>
<protein>
    <submittedName>
        <fullName evidence="1">Lysine biosynthesis protein LysW</fullName>
    </submittedName>
</protein>
<organism evidence="1 2">
    <name type="scientific">Candidatus Roizmanbacteria bacterium CG_4_9_14_0_2_um_filter_35_15</name>
    <dbReference type="NCBI Taxonomy" id="1974836"/>
    <lineage>
        <taxon>Bacteria</taxon>
        <taxon>Candidatus Roizmaniibacteriota</taxon>
    </lineage>
</organism>
<dbReference type="Proteomes" id="UP000230580">
    <property type="component" value="Unassembled WGS sequence"/>
</dbReference>
<dbReference type="PANTHER" id="PTHR40393">
    <property type="entry name" value="LYSINE BIOSYNTHESIS PROTEIN-RELATED-RELATED"/>
    <property type="match status" value="1"/>
</dbReference>
<dbReference type="EMBL" id="PFRZ01000009">
    <property type="protein sequence ID" value="PJC34299.1"/>
    <property type="molecule type" value="Genomic_DNA"/>
</dbReference>